<name>A0A1G4JQB3_9SACH</name>
<accession>A0A1G4JQB3</accession>
<evidence type="ECO:0000256" key="1">
    <source>
        <dbReference type="SAM" id="Coils"/>
    </source>
</evidence>
<dbReference type="InterPro" id="IPR012677">
    <property type="entry name" value="Nucleotide-bd_a/b_plait_sf"/>
</dbReference>
<dbReference type="SUPFAM" id="SSF54928">
    <property type="entry name" value="RNA-binding domain, RBD"/>
    <property type="match status" value="1"/>
</dbReference>
<evidence type="ECO:0000313" key="2">
    <source>
        <dbReference type="EMBL" id="SCU92973.1"/>
    </source>
</evidence>
<gene>
    <name evidence="2" type="ORF">LADA_0G00650G</name>
</gene>
<feature type="coiled-coil region" evidence="1">
    <location>
        <begin position="231"/>
        <end position="295"/>
    </location>
</feature>
<reference evidence="3" key="1">
    <citation type="submission" date="2016-03" db="EMBL/GenBank/DDBJ databases">
        <authorList>
            <person name="Devillers H."/>
        </authorList>
    </citation>
    <scope>NUCLEOTIDE SEQUENCE [LARGE SCALE GENOMIC DNA]</scope>
</reference>
<dbReference type="Proteomes" id="UP000190274">
    <property type="component" value="Chromosome G"/>
</dbReference>
<dbReference type="Gene3D" id="3.30.70.330">
    <property type="match status" value="1"/>
</dbReference>
<organism evidence="2 3">
    <name type="scientific">Lachancea dasiensis</name>
    <dbReference type="NCBI Taxonomy" id="1072105"/>
    <lineage>
        <taxon>Eukaryota</taxon>
        <taxon>Fungi</taxon>
        <taxon>Dikarya</taxon>
        <taxon>Ascomycota</taxon>
        <taxon>Saccharomycotina</taxon>
        <taxon>Saccharomycetes</taxon>
        <taxon>Saccharomycetales</taxon>
        <taxon>Saccharomycetaceae</taxon>
        <taxon>Lachancea</taxon>
    </lineage>
</organism>
<dbReference type="AlphaFoldDB" id="A0A1G4JQB3"/>
<dbReference type="OrthoDB" id="4034296at2759"/>
<protein>
    <submittedName>
        <fullName evidence="2">LADA_0G00650g1_1</fullName>
    </submittedName>
</protein>
<dbReference type="EMBL" id="LT598457">
    <property type="protein sequence ID" value="SCU92973.1"/>
    <property type="molecule type" value="Genomic_DNA"/>
</dbReference>
<proteinExistence type="predicted"/>
<dbReference type="InterPro" id="IPR035979">
    <property type="entry name" value="RBD_domain_sf"/>
</dbReference>
<keyword evidence="3" id="KW-1185">Reference proteome</keyword>
<dbReference type="GO" id="GO:0003676">
    <property type="term" value="F:nucleic acid binding"/>
    <property type="evidence" value="ECO:0007669"/>
    <property type="project" value="InterPro"/>
</dbReference>
<evidence type="ECO:0000313" key="3">
    <source>
        <dbReference type="Proteomes" id="UP000190274"/>
    </source>
</evidence>
<sequence>MGLGLSTEGCDTLKTWLSHEFIRQDPGTSAQCADFILDVLDSLPSIDHIQYDTDTIQRVESHLAGIVDDPTVLVGKLPSKLKEIKHIEEKQQELKPSKSVIICNTPIRYLDEKAIKGTFKPFGSIQSCKINLQHRQVVIEYQNESCAIRCTKAATVFFGNRFVTVNLFHDSLENFDGSTLFEILNPNKPIEDSIRLGKSNDSAPEENNINKDVRKVQNMPQALFENNQNPSEALETNLDDLLDSREELLKVHQTTLRKLLRKTEELNETEEGNNLESITSELLELERSMQKLGIKHDTMLELKLRKMNRDHPGELTIEDGAAKKKRARKLNVLRRKLKRRR</sequence>
<keyword evidence="1" id="KW-0175">Coiled coil</keyword>